<dbReference type="InterPro" id="IPR046574">
    <property type="entry name" value="DUF6634"/>
</dbReference>
<evidence type="ECO:0000313" key="2">
    <source>
        <dbReference type="Proteomes" id="UP000659172"/>
    </source>
</evidence>
<protein>
    <submittedName>
        <fullName evidence="1">Uncharacterized protein</fullName>
    </submittedName>
</protein>
<comment type="caution">
    <text evidence="1">The sequence shown here is derived from an EMBL/GenBank/DDBJ whole genome shotgun (WGS) entry which is preliminary data.</text>
</comment>
<proteinExistence type="predicted"/>
<sequence>MTFRFDSPATARRLFDDLTQLDDGTLDVSAVLADAPTLSDHKLVLGWAHALSGVVHGHPRLPDGNKVVTSQLFFLDPQLGLALTMNRWYRLGGSGHGGH</sequence>
<dbReference type="EMBL" id="JABXYK010000014">
    <property type="protein sequence ID" value="NVP57586.1"/>
    <property type="molecule type" value="Genomic_DNA"/>
</dbReference>
<gene>
    <name evidence="1" type="ORF">HV823_20205</name>
</gene>
<evidence type="ECO:0000313" key="1">
    <source>
        <dbReference type="EMBL" id="NVP57586.1"/>
    </source>
</evidence>
<accession>A0ABX2QML2</accession>
<dbReference type="Pfam" id="PF20339">
    <property type="entry name" value="DUF6634"/>
    <property type="match status" value="1"/>
</dbReference>
<reference evidence="1 2" key="1">
    <citation type="submission" date="2020-06" db="EMBL/GenBank/DDBJ databases">
        <title>Rhizobium sp.nov. isolated from the tomato plant.</title>
        <authorList>
            <person name="Thin K.K."/>
            <person name="Zhang X."/>
            <person name="He S."/>
        </authorList>
    </citation>
    <scope>NUCLEOTIDE SEQUENCE [LARGE SCALE GENOMIC DNA]</scope>
    <source>
        <strain evidence="1 2">DBTS2</strain>
    </source>
</reference>
<organism evidence="1 2">
    <name type="scientific">Mycoplana rhizolycopersici</name>
    <dbReference type="NCBI Taxonomy" id="2746702"/>
    <lineage>
        <taxon>Bacteria</taxon>
        <taxon>Pseudomonadati</taxon>
        <taxon>Pseudomonadota</taxon>
        <taxon>Alphaproteobacteria</taxon>
        <taxon>Hyphomicrobiales</taxon>
        <taxon>Rhizobiaceae</taxon>
        <taxon>Mycoplana</taxon>
    </lineage>
</organism>
<keyword evidence="2" id="KW-1185">Reference proteome</keyword>
<dbReference type="RefSeq" id="WP_176951552.1">
    <property type="nucleotide sequence ID" value="NZ_JABXYK010000014.1"/>
</dbReference>
<name>A0ABX2QML2_9HYPH</name>
<dbReference type="Proteomes" id="UP000659172">
    <property type="component" value="Unassembled WGS sequence"/>
</dbReference>